<keyword evidence="6" id="KW-0539">Nucleus</keyword>
<dbReference type="Gene3D" id="4.10.240.10">
    <property type="entry name" value="Zn(2)-C6 fungal-type DNA-binding domain"/>
    <property type="match status" value="1"/>
</dbReference>
<keyword evidence="2" id="KW-0479">Metal-binding</keyword>
<dbReference type="Proteomes" id="UP001144673">
    <property type="component" value="Chromosome 6"/>
</dbReference>
<dbReference type="GO" id="GO:0006351">
    <property type="term" value="P:DNA-templated transcription"/>
    <property type="evidence" value="ECO:0007669"/>
    <property type="project" value="InterPro"/>
</dbReference>
<dbReference type="PROSITE" id="PS50048">
    <property type="entry name" value="ZN2_CY6_FUNGAL_2"/>
    <property type="match status" value="1"/>
</dbReference>
<dbReference type="GO" id="GO:0005634">
    <property type="term" value="C:nucleus"/>
    <property type="evidence" value="ECO:0007669"/>
    <property type="project" value="UniProtKB-SubCell"/>
</dbReference>
<comment type="caution">
    <text evidence="9">The sequence shown here is derived from an EMBL/GenBank/DDBJ whole genome shotgun (WGS) entry which is preliminary data.</text>
</comment>
<evidence type="ECO:0000256" key="3">
    <source>
        <dbReference type="ARBA" id="ARBA00023015"/>
    </source>
</evidence>
<dbReference type="CDD" id="cd12148">
    <property type="entry name" value="fungal_TF_MHR"/>
    <property type="match status" value="1"/>
</dbReference>
<dbReference type="PANTHER" id="PTHR46910">
    <property type="entry name" value="TRANSCRIPTION FACTOR PDR1"/>
    <property type="match status" value="1"/>
</dbReference>
<keyword evidence="10" id="KW-1185">Reference proteome</keyword>
<evidence type="ECO:0000256" key="5">
    <source>
        <dbReference type="ARBA" id="ARBA00023163"/>
    </source>
</evidence>
<evidence type="ECO:0000313" key="9">
    <source>
        <dbReference type="EMBL" id="KAJ4155935.1"/>
    </source>
</evidence>
<dbReference type="KEGG" id="amus:LMH87_001156"/>
<dbReference type="AlphaFoldDB" id="A0A9W8QGH7"/>
<evidence type="ECO:0000256" key="1">
    <source>
        <dbReference type="ARBA" id="ARBA00004123"/>
    </source>
</evidence>
<organism evidence="9 10">
    <name type="scientific">Akanthomyces muscarius</name>
    <name type="common">Entomopathogenic fungus</name>
    <name type="synonym">Lecanicillium muscarium</name>
    <dbReference type="NCBI Taxonomy" id="2231603"/>
    <lineage>
        <taxon>Eukaryota</taxon>
        <taxon>Fungi</taxon>
        <taxon>Dikarya</taxon>
        <taxon>Ascomycota</taxon>
        <taxon>Pezizomycotina</taxon>
        <taxon>Sordariomycetes</taxon>
        <taxon>Hypocreomycetidae</taxon>
        <taxon>Hypocreales</taxon>
        <taxon>Cordycipitaceae</taxon>
        <taxon>Akanthomyces</taxon>
    </lineage>
</organism>
<sequence length="573" mass="64307">MPPRKACDICFKRKIQCSIPSPGVPCDWCSNQEIPCTFTRPPQKRKHATTPDAVCVLSRRVEQLEAELARRNAEGQLASPESDATRTEESVASQTDFSAQEVSESESGVPSSLQLGRSWYFRGMQLLSKKGQQWIESKTGQTAPLKEYVAFDGVKVHTASSQENRGPARTLPDKQATNAIIDAFFKHSVHPVLDHTLIYATVEEAYSLPKSLPAQACVWALHTWSDSPSTKAQTYEAEAVVQCRSLLERMGWEPSLEALQAILLLVYRRLYFNMQDGLLHAAACQMACDLRNTLSPDSKDLGMVRKRRHLEVIFGLCYTLDKDIALRSGQPPRLTEDYCDLAFITESDYPELRLSLVKERTCRLLYSQKAAKLSDGEILQYIRQLDDELEQWRLSVPMSIRPRLSTPDSAGGMDRQLIQLQLDYHCTLISIHTMVRRCGASNKELPEDLHSVVHSSVDLSLEAGRSTLMFLKSTLSSLGEQAFRHIQWYSPVAAMALFVDILVHPLGDSAQADLDTMKQSAGVFQNIPASSLFHVETQQMQTLSGFIMELVRLASCAIWKARQANMGWQHDTK</sequence>
<feature type="domain" description="Zn(2)-C6 fungal-type" evidence="8">
    <location>
        <begin position="6"/>
        <end position="38"/>
    </location>
</feature>
<evidence type="ECO:0000313" key="10">
    <source>
        <dbReference type="Proteomes" id="UP001144673"/>
    </source>
</evidence>
<dbReference type="EMBL" id="JAJHUN010000007">
    <property type="protein sequence ID" value="KAJ4155935.1"/>
    <property type="molecule type" value="Genomic_DNA"/>
</dbReference>
<evidence type="ECO:0000256" key="6">
    <source>
        <dbReference type="ARBA" id="ARBA00023242"/>
    </source>
</evidence>
<protein>
    <recommendedName>
        <fullName evidence="8">Zn(2)-C6 fungal-type domain-containing protein</fullName>
    </recommendedName>
</protein>
<keyword evidence="4" id="KW-0238">DNA-binding</keyword>
<evidence type="ECO:0000256" key="4">
    <source>
        <dbReference type="ARBA" id="ARBA00023125"/>
    </source>
</evidence>
<evidence type="ECO:0000259" key="8">
    <source>
        <dbReference type="PROSITE" id="PS50048"/>
    </source>
</evidence>
<gene>
    <name evidence="9" type="ORF">LMH87_001156</name>
</gene>
<dbReference type="RefSeq" id="XP_056056059.1">
    <property type="nucleotide sequence ID" value="XM_056199187.1"/>
</dbReference>
<proteinExistence type="predicted"/>
<feature type="region of interest" description="Disordered" evidence="7">
    <location>
        <begin position="71"/>
        <end position="110"/>
    </location>
</feature>
<dbReference type="CDD" id="cd00067">
    <property type="entry name" value="GAL4"/>
    <property type="match status" value="1"/>
</dbReference>
<accession>A0A9W8QGH7</accession>
<evidence type="ECO:0000256" key="2">
    <source>
        <dbReference type="ARBA" id="ARBA00022723"/>
    </source>
</evidence>
<dbReference type="GO" id="GO:0000981">
    <property type="term" value="F:DNA-binding transcription factor activity, RNA polymerase II-specific"/>
    <property type="evidence" value="ECO:0007669"/>
    <property type="project" value="InterPro"/>
</dbReference>
<dbReference type="GO" id="GO:0008270">
    <property type="term" value="F:zinc ion binding"/>
    <property type="evidence" value="ECO:0007669"/>
    <property type="project" value="InterPro"/>
</dbReference>
<dbReference type="SMART" id="SM00906">
    <property type="entry name" value="Fungal_trans"/>
    <property type="match status" value="1"/>
</dbReference>
<feature type="compositionally biased region" description="Low complexity" evidence="7">
    <location>
        <begin position="101"/>
        <end position="110"/>
    </location>
</feature>
<dbReference type="GeneID" id="80888315"/>
<evidence type="ECO:0000256" key="7">
    <source>
        <dbReference type="SAM" id="MobiDB-lite"/>
    </source>
</evidence>
<dbReference type="PANTHER" id="PTHR46910:SF37">
    <property type="entry name" value="ZN(II)2CYS6 TRANSCRIPTION FACTOR (EUROFUNG)"/>
    <property type="match status" value="1"/>
</dbReference>
<feature type="compositionally biased region" description="Polar residues" evidence="7">
    <location>
        <begin position="90"/>
        <end position="100"/>
    </location>
</feature>
<reference evidence="9" key="1">
    <citation type="journal article" date="2023" name="Access Microbiol">
        <title>De-novo genome assembly for Akanthomyces muscarius, a biocontrol agent of insect agricultural pests.</title>
        <authorList>
            <person name="Erdos Z."/>
            <person name="Studholme D.J."/>
            <person name="Raymond B."/>
            <person name="Sharma M."/>
        </authorList>
    </citation>
    <scope>NUCLEOTIDE SEQUENCE</scope>
    <source>
        <strain evidence="9">Ve6</strain>
    </source>
</reference>
<dbReference type="InterPro" id="IPR007219">
    <property type="entry name" value="XnlR_reg_dom"/>
</dbReference>
<dbReference type="SUPFAM" id="SSF57701">
    <property type="entry name" value="Zn2/Cys6 DNA-binding domain"/>
    <property type="match status" value="1"/>
</dbReference>
<dbReference type="InterPro" id="IPR036864">
    <property type="entry name" value="Zn2-C6_fun-type_DNA-bd_sf"/>
</dbReference>
<dbReference type="GO" id="GO:0003677">
    <property type="term" value="F:DNA binding"/>
    <property type="evidence" value="ECO:0007669"/>
    <property type="project" value="UniProtKB-KW"/>
</dbReference>
<dbReference type="InterPro" id="IPR050987">
    <property type="entry name" value="AtrR-like"/>
</dbReference>
<name>A0A9W8QGH7_AKAMU</name>
<comment type="subcellular location">
    <subcellularLocation>
        <location evidence="1">Nucleus</location>
    </subcellularLocation>
</comment>
<keyword evidence="5" id="KW-0804">Transcription</keyword>
<keyword evidence="3" id="KW-0805">Transcription regulation</keyword>
<dbReference type="InterPro" id="IPR001138">
    <property type="entry name" value="Zn2Cys6_DnaBD"/>
</dbReference>